<evidence type="ECO:0000313" key="1">
    <source>
        <dbReference type="EMBL" id="CAG8726484.1"/>
    </source>
</evidence>
<comment type="caution">
    <text evidence="1">The sequence shown here is derived from an EMBL/GenBank/DDBJ whole genome shotgun (WGS) entry which is preliminary data.</text>
</comment>
<gene>
    <name evidence="1" type="ORF">RPERSI_LOCUS11737</name>
</gene>
<organism evidence="1 2">
    <name type="scientific">Racocetra persica</name>
    <dbReference type="NCBI Taxonomy" id="160502"/>
    <lineage>
        <taxon>Eukaryota</taxon>
        <taxon>Fungi</taxon>
        <taxon>Fungi incertae sedis</taxon>
        <taxon>Mucoromycota</taxon>
        <taxon>Glomeromycotina</taxon>
        <taxon>Glomeromycetes</taxon>
        <taxon>Diversisporales</taxon>
        <taxon>Gigasporaceae</taxon>
        <taxon>Racocetra</taxon>
    </lineage>
</organism>
<accession>A0ACA9PYT1</accession>
<proteinExistence type="predicted"/>
<reference evidence="1" key="1">
    <citation type="submission" date="2021-06" db="EMBL/GenBank/DDBJ databases">
        <authorList>
            <person name="Kallberg Y."/>
            <person name="Tangrot J."/>
            <person name="Rosling A."/>
        </authorList>
    </citation>
    <scope>NUCLEOTIDE SEQUENCE</scope>
    <source>
        <strain evidence="1">MA461A</strain>
    </source>
</reference>
<name>A0ACA9PYT1_9GLOM</name>
<dbReference type="EMBL" id="CAJVQC010024450">
    <property type="protein sequence ID" value="CAG8726484.1"/>
    <property type="molecule type" value="Genomic_DNA"/>
</dbReference>
<dbReference type="Proteomes" id="UP000789920">
    <property type="component" value="Unassembled WGS sequence"/>
</dbReference>
<keyword evidence="2" id="KW-1185">Reference proteome</keyword>
<evidence type="ECO:0000313" key="2">
    <source>
        <dbReference type="Proteomes" id="UP000789920"/>
    </source>
</evidence>
<protein>
    <submittedName>
        <fullName evidence="1">32556_t:CDS:1</fullName>
    </submittedName>
</protein>
<feature type="non-terminal residue" evidence="1">
    <location>
        <position position="1"/>
    </location>
</feature>
<sequence length="110" mass="13114">NGWHFLPRSKEGPEQQNRPEIIDSALLRPGRLDQHIYISPQNFEFYIKRQVTKMPTTVMNNQIPCLVQDTDGFSEMPRKSKNQSVQYQLQDKNKLKHMNELEEKQLIIRY</sequence>